<keyword evidence="7" id="KW-0131">Cell cycle</keyword>
<dbReference type="AlphaFoldDB" id="A0A1M7BDU2"/>
<evidence type="ECO:0000259" key="6">
    <source>
        <dbReference type="PROSITE" id="PS50893"/>
    </source>
</evidence>
<feature type="domain" description="ABC transporter" evidence="6">
    <location>
        <begin position="12"/>
        <end position="236"/>
    </location>
</feature>
<dbReference type="SUPFAM" id="SSF52540">
    <property type="entry name" value="P-loop containing nucleoside triphosphate hydrolases"/>
    <property type="match status" value="1"/>
</dbReference>
<dbReference type="InterPro" id="IPR017871">
    <property type="entry name" value="ABC_transporter-like_CS"/>
</dbReference>
<dbReference type="GO" id="GO:0005524">
    <property type="term" value="F:ATP binding"/>
    <property type="evidence" value="ECO:0007669"/>
    <property type="project" value="UniProtKB-KW"/>
</dbReference>
<dbReference type="GO" id="GO:0022857">
    <property type="term" value="F:transmembrane transporter activity"/>
    <property type="evidence" value="ECO:0007669"/>
    <property type="project" value="TreeGrafter"/>
</dbReference>
<organism evidence="7 8">
    <name type="scientific">Chryseobacterium polytrichastri</name>
    <dbReference type="NCBI Taxonomy" id="1302687"/>
    <lineage>
        <taxon>Bacteria</taxon>
        <taxon>Pseudomonadati</taxon>
        <taxon>Bacteroidota</taxon>
        <taxon>Flavobacteriia</taxon>
        <taxon>Flavobacteriales</taxon>
        <taxon>Weeksellaceae</taxon>
        <taxon>Chryseobacterium group</taxon>
        <taxon>Chryseobacterium</taxon>
    </lineage>
</organism>
<evidence type="ECO:0000256" key="3">
    <source>
        <dbReference type="ARBA" id="ARBA00020019"/>
    </source>
</evidence>
<keyword evidence="8" id="KW-1185">Reference proteome</keyword>
<dbReference type="EMBL" id="FRAV01000019">
    <property type="protein sequence ID" value="SHL53101.1"/>
    <property type="molecule type" value="Genomic_DNA"/>
</dbReference>
<dbReference type="STRING" id="1302687.SAMN05444267_101957"/>
<sequence length="236" mass="25990">MPHTNISGDSIISLQHAKIAQKNFTVLSDVNLNIKKGRFCYLIGKTGSGKSSLLKTLYGHIPLASGHGAVVGFDLAKMKTSDIPNLRRKLGIVFQDFQLLSDRTVEKNLKFVLEATGWSDKTKMEDRINEVLGSVNMKSKKHKMPHELSGGEQQRVAIARALLNHPDLILADEPTGNLDPETSNEIMTLLKQVALENGAAVVMATHDYHMIQNFPGEAIRCEDGKVSVLDTAELFE</sequence>
<name>A0A1M7BDU2_9FLAO</name>
<evidence type="ECO:0000256" key="5">
    <source>
        <dbReference type="ARBA" id="ARBA00022840"/>
    </source>
</evidence>
<dbReference type="InterPro" id="IPR003439">
    <property type="entry name" value="ABC_transporter-like_ATP-bd"/>
</dbReference>
<dbReference type="PANTHER" id="PTHR24220">
    <property type="entry name" value="IMPORT ATP-BINDING PROTEIN"/>
    <property type="match status" value="1"/>
</dbReference>
<dbReference type="PANTHER" id="PTHR24220:SF470">
    <property type="entry name" value="CELL DIVISION ATP-BINDING PROTEIN FTSE"/>
    <property type="match status" value="1"/>
</dbReference>
<reference evidence="8" key="1">
    <citation type="submission" date="2016-11" db="EMBL/GenBank/DDBJ databases">
        <authorList>
            <person name="Varghese N."/>
            <person name="Submissions S."/>
        </authorList>
    </citation>
    <scope>NUCLEOTIDE SEQUENCE [LARGE SCALE GENOMIC DNA]</scope>
    <source>
        <strain evidence="8">DSM 26899</strain>
    </source>
</reference>
<dbReference type="RefSeq" id="WP_073293466.1">
    <property type="nucleotide sequence ID" value="NZ_FRAV01000019.1"/>
</dbReference>
<dbReference type="GO" id="GO:0005886">
    <property type="term" value="C:plasma membrane"/>
    <property type="evidence" value="ECO:0007669"/>
    <property type="project" value="TreeGrafter"/>
</dbReference>
<dbReference type="OrthoDB" id="9802264at2"/>
<proteinExistence type="inferred from homology"/>
<dbReference type="SMART" id="SM00382">
    <property type="entry name" value="AAA"/>
    <property type="match status" value="1"/>
</dbReference>
<evidence type="ECO:0000256" key="1">
    <source>
        <dbReference type="ARBA" id="ARBA00002579"/>
    </source>
</evidence>
<gene>
    <name evidence="7" type="ORF">SAMN05444267_101957</name>
</gene>
<dbReference type="GO" id="GO:0051301">
    <property type="term" value="P:cell division"/>
    <property type="evidence" value="ECO:0007669"/>
    <property type="project" value="UniProtKB-KW"/>
</dbReference>
<comment type="similarity">
    <text evidence="2">Belongs to the ABC transporter superfamily.</text>
</comment>
<dbReference type="PROSITE" id="PS00211">
    <property type="entry name" value="ABC_TRANSPORTER_1"/>
    <property type="match status" value="1"/>
</dbReference>
<keyword evidence="4" id="KW-0547">Nucleotide-binding</keyword>
<protein>
    <recommendedName>
        <fullName evidence="3">Cell division ATP-binding protein FtsE</fullName>
    </recommendedName>
</protein>
<evidence type="ECO:0000256" key="4">
    <source>
        <dbReference type="ARBA" id="ARBA00022741"/>
    </source>
</evidence>
<evidence type="ECO:0000313" key="8">
    <source>
        <dbReference type="Proteomes" id="UP000184364"/>
    </source>
</evidence>
<dbReference type="PROSITE" id="PS50893">
    <property type="entry name" value="ABC_TRANSPORTER_2"/>
    <property type="match status" value="1"/>
</dbReference>
<evidence type="ECO:0000256" key="2">
    <source>
        <dbReference type="ARBA" id="ARBA00005417"/>
    </source>
</evidence>
<dbReference type="InterPro" id="IPR003593">
    <property type="entry name" value="AAA+_ATPase"/>
</dbReference>
<dbReference type="InterPro" id="IPR015854">
    <property type="entry name" value="ABC_transpr_LolD-like"/>
</dbReference>
<dbReference type="Gene3D" id="3.40.50.300">
    <property type="entry name" value="P-loop containing nucleotide triphosphate hydrolases"/>
    <property type="match status" value="1"/>
</dbReference>
<keyword evidence="7" id="KW-0132">Cell division</keyword>
<evidence type="ECO:0000313" key="7">
    <source>
        <dbReference type="EMBL" id="SHL53101.1"/>
    </source>
</evidence>
<keyword evidence="5 7" id="KW-0067">ATP-binding</keyword>
<comment type="function">
    <text evidence="1">Part of the ABC transporter FtsEX involved in cellular division. Important for assembly or stability of the septal ring.</text>
</comment>
<accession>A0A1M7BDU2</accession>
<dbReference type="InterPro" id="IPR027417">
    <property type="entry name" value="P-loop_NTPase"/>
</dbReference>
<dbReference type="Proteomes" id="UP000184364">
    <property type="component" value="Unassembled WGS sequence"/>
</dbReference>
<dbReference type="GO" id="GO:0016887">
    <property type="term" value="F:ATP hydrolysis activity"/>
    <property type="evidence" value="ECO:0007669"/>
    <property type="project" value="InterPro"/>
</dbReference>
<dbReference type="Pfam" id="PF00005">
    <property type="entry name" value="ABC_tran"/>
    <property type="match status" value="1"/>
</dbReference>
<dbReference type="FunFam" id="3.40.50.300:FF:000056">
    <property type="entry name" value="Cell division ATP-binding protein FtsE"/>
    <property type="match status" value="1"/>
</dbReference>